<dbReference type="EMBL" id="CP071795">
    <property type="protein sequence ID" value="QTD36911.1"/>
    <property type="molecule type" value="Genomic_DNA"/>
</dbReference>
<keyword evidence="5" id="KW-1185">Reference proteome</keyword>
<dbReference type="Gene3D" id="2.60.120.1440">
    <property type="match status" value="1"/>
</dbReference>
<dbReference type="Pfam" id="PF16344">
    <property type="entry name" value="FecR_C"/>
    <property type="match status" value="1"/>
</dbReference>
<dbReference type="RefSeq" id="WP_207971088.1">
    <property type="nucleotide sequence ID" value="NZ_CP071795.1"/>
</dbReference>
<name>A0ABX7SRZ2_9FLAO</name>
<feature type="transmembrane region" description="Helical" evidence="1">
    <location>
        <begin position="75"/>
        <end position="94"/>
    </location>
</feature>
<feature type="domain" description="FecR protein" evidence="2">
    <location>
        <begin position="168"/>
        <end position="265"/>
    </location>
</feature>
<dbReference type="InterPro" id="IPR032508">
    <property type="entry name" value="FecR_C"/>
</dbReference>
<evidence type="ECO:0000313" key="4">
    <source>
        <dbReference type="EMBL" id="QTD36911.1"/>
    </source>
</evidence>
<proteinExistence type="predicted"/>
<dbReference type="InterPro" id="IPR006860">
    <property type="entry name" value="FecR"/>
</dbReference>
<keyword evidence="1" id="KW-0812">Transmembrane</keyword>
<dbReference type="PIRSF" id="PIRSF018266">
    <property type="entry name" value="FecR"/>
    <property type="match status" value="1"/>
</dbReference>
<accession>A0ABX7SRZ2</accession>
<reference evidence="4 5" key="1">
    <citation type="submission" date="2021-03" db="EMBL/GenBank/DDBJ databases">
        <title>Complete genome of Polaribacter_sp.G4M1.</title>
        <authorList>
            <person name="Jeong S.W."/>
            <person name="Bae J.W."/>
        </authorList>
    </citation>
    <scope>NUCLEOTIDE SEQUENCE [LARGE SCALE GENOMIC DNA]</scope>
    <source>
        <strain evidence="4 5">G4M1</strain>
    </source>
</reference>
<dbReference type="InterPro" id="IPR012373">
    <property type="entry name" value="Ferrdict_sens_TM"/>
</dbReference>
<evidence type="ECO:0000256" key="1">
    <source>
        <dbReference type="SAM" id="Phobius"/>
    </source>
</evidence>
<dbReference type="PANTHER" id="PTHR30273">
    <property type="entry name" value="PERIPLASMIC SIGNAL SENSOR AND SIGMA FACTOR ACTIVATOR FECR-RELATED"/>
    <property type="match status" value="1"/>
</dbReference>
<dbReference type="Pfam" id="PF04773">
    <property type="entry name" value="FecR"/>
    <property type="match status" value="1"/>
</dbReference>
<organism evidence="4 5">
    <name type="scientific">Polaribacter batillariae</name>
    <dbReference type="NCBI Taxonomy" id="2808900"/>
    <lineage>
        <taxon>Bacteria</taxon>
        <taxon>Pseudomonadati</taxon>
        <taxon>Bacteroidota</taxon>
        <taxon>Flavobacteriia</taxon>
        <taxon>Flavobacteriales</taxon>
        <taxon>Flavobacteriaceae</taxon>
    </lineage>
</organism>
<dbReference type="PANTHER" id="PTHR30273:SF2">
    <property type="entry name" value="PROTEIN FECR"/>
    <property type="match status" value="1"/>
</dbReference>
<evidence type="ECO:0000259" key="2">
    <source>
        <dbReference type="Pfam" id="PF04773"/>
    </source>
</evidence>
<dbReference type="Gene3D" id="3.55.50.30">
    <property type="match status" value="1"/>
</dbReference>
<keyword evidence="1" id="KW-0472">Membrane</keyword>
<protein>
    <submittedName>
        <fullName evidence="4">FecR family protein</fullName>
    </submittedName>
</protein>
<evidence type="ECO:0000259" key="3">
    <source>
        <dbReference type="Pfam" id="PF16344"/>
    </source>
</evidence>
<evidence type="ECO:0000313" key="5">
    <source>
        <dbReference type="Proteomes" id="UP000663935"/>
    </source>
</evidence>
<dbReference type="Proteomes" id="UP000663935">
    <property type="component" value="Chromosome"/>
</dbReference>
<feature type="domain" description="Protein FecR C-terminal" evidence="3">
    <location>
        <begin position="309"/>
        <end position="378"/>
    </location>
</feature>
<gene>
    <name evidence="4" type="ORF">JL193_12345</name>
</gene>
<keyword evidence="1" id="KW-1133">Transmembrane helix</keyword>
<sequence length="379" mass="43751">MKKIILKYLNGEITNLEQEHLLNWLKNPKNIKKFQALVKENYQLDLIYNDIDDEIALREVKTLIQNKEKPVRKIYLPYYAAASILLLISLTFLFNKNTNENETVKQVLHKNNITIGSDKAILTLEDGKEIALDKQQNYATNNFKSNGEQIIYNPPSKPIPNIVYNYLTVPRGAQFQIKLADNTKVWLNSESQIKYPVHFVKGQDRQVELVYGEAYFDVSSSTKNGGDQFKVLTHGQEVKVLGTEFNIKAYKEETDIYTTLVEGRIRVNNTQSYAILKPNQQSVNSTTSNTLNVVDVDIYNEISWKNGVFSFKRTSLKEIMKVLSRWYDFKVVFENNTLKEQKFIGVLNKNQSIDDILTTLKSASIIKDYQIKNKTIILK</sequence>